<comment type="cofactor">
    <cofactor evidence="1">
        <name>Mn(2+)</name>
        <dbReference type="ChEBI" id="CHEBI:29035"/>
    </cofactor>
</comment>
<dbReference type="Gene3D" id="3.30.460.10">
    <property type="entry name" value="Beta Polymerase, domain 2"/>
    <property type="match status" value="1"/>
</dbReference>
<evidence type="ECO:0000256" key="4">
    <source>
        <dbReference type="ARBA" id="ARBA00008593"/>
    </source>
</evidence>
<dbReference type="Pfam" id="PF22600">
    <property type="entry name" value="MTPAP-like_central"/>
    <property type="match status" value="1"/>
</dbReference>
<evidence type="ECO:0000313" key="14">
    <source>
        <dbReference type="Proteomes" id="UP001194580"/>
    </source>
</evidence>
<comment type="cofactor">
    <cofactor evidence="2">
        <name>Mg(2+)</name>
        <dbReference type="ChEBI" id="CHEBI:18420"/>
    </cofactor>
</comment>
<dbReference type="GO" id="GO:0046872">
    <property type="term" value="F:metal ion binding"/>
    <property type="evidence" value="ECO:0007669"/>
    <property type="project" value="UniProtKB-KW"/>
</dbReference>
<dbReference type="InterPro" id="IPR054708">
    <property type="entry name" value="MTPAP-like_central"/>
</dbReference>
<sequence length="574" mass="66747">MSFKRSEFLGYLYDCILFEYAGRLHQDASANVDMEELAGCFEHIRQMYEDDEDDEQLLGIPSNQYISKQGLNHPEHIKDYILSFDEGCYGYFPYVVDISSALSFNYYNTYNDHITLHGFSGQEVQEFLDNYANGVPRKYHDEIAAIIQGLRDDYWQNRGSGGTWETLPSGMRGATKFCANHNNNKREKKLQRQKEIEDVERRRREREEEEARQEAKRREQEQRRREEQEQKEREQREQRERGAREEAVRQRNSAITKYMNNLQVSLTSSLQRHDEIESLRETLEDELQDYFDDDDIEVHLFGSFASGLSTNTSDADFTVYHLPYGDISELADALKFIGYHSVSHISNARVPITNFYDPENGVNCDANLDEPMGVINSKLIATYRKIDNRFPTLWFAVRQIAKKHDILSGSTGYLSSYALTMMVIVFLQDVTSPAILPRLQQQHTHRMVDCEVDGYDCSFDRNWSNYRTYGSNNPKCAGQLLVDFCQYYGYTLNYANKEVNPCLGKIRSRSVTPPARSQKDRRPKDWPICILDPFITGRNVAGNCQRDAVDEIRLCFQNAFEALRVSNINTAFRR</sequence>
<comment type="subcellular location">
    <subcellularLocation>
        <location evidence="3">Cytoplasm</location>
    </subcellularLocation>
</comment>
<dbReference type="Gene3D" id="1.10.1410.10">
    <property type="match status" value="1"/>
</dbReference>
<protein>
    <recommendedName>
        <fullName evidence="5">polynucleotide adenylyltransferase</fullName>
        <ecNumber evidence="5">2.7.7.19</ecNumber>
    </recommendedName>
</protein>
<evidence type="ECO:0000259" key="11">
    <source>
        <dbReference type="Pfam" id="PF03828"/>
    </source>
</evidence>
<dbReference type="GO" id="GO:0010605">
    <property type="term" value="P:negative regulation of macromolecule metabolic process"/>
    <property type="evidence" value="ECO:0007669"/>
    <property type="project" value="UniProtKB-ARBA"/>
</dbReference>
<keyword evidence="7" id="KW-0808">Transferase</keyword>
<comment type="similarity">
    <text evidence="4">Belongs to the DNA polymerase type-B-like family.</text>
</comment>
<evidence type="ECO:0000313" key="13">
    <source>
        <dbReference type="EMBL" id="KAG0276269.1"/>
    </source>
</evidence>
<dbReference type="InterPro" id="IPR002058">
    <property type="entry name" value="PAP_assoc"/>
</dbReference>
<feature type="compositionally biased region" description="Basic and acidic residues" evidence="10">
    <location>
        <begin position="190"/>
        <end position="206"/>
    </location>
</feature>
<dbReference type="GO" id="GO:1990817">
    <property type="term" value="F:poly(A) RNA polymerase activity"/>
    <property type="evidence" value="ECO:0007669"/>
    <property type="project" value="UniProtKB-EC"/>
</dbReference>
<evidence type="ECO:0000259" key="12">
    <source>
        <dbReference type="Pfam" id="PF22600"/>
    </source>
</evidence>
<dbReference type="Proteomes" id="UP001194580">
    <property type="component" value="Unassembled WGS sequence"/>
</dbReference>
<accession>A0AAD4H6Q4</accession>
<evidence type="ECO:0000256" key="6">
    <source>
        <dbReference type="ARBA" id="ARBA00022490"/>
    </source>
</evidence>
<evidence type="ECO:0000256" key="5">
    <source>
        <dbReference type="ARBA" id="ARBA00012388"/>
    </source>
</evidence>
<feature type="domain" description="PAP-associated" evidence="11">
    <location>
        <begin position="478"/>
        <end position="535"/>
    </location>
</feature>
<keyword evidence="9" id="KW-0460">Magnesium</keyword>
<reference evidence="13" key="1">
    <citation type="journal article" date="2020" name="Fungal Divers.">
        <title>Resolving the Mortierellaceae phylogeny through synthesis of multi-gene phylogenetics and phylogenomics.</title>
        <authorList>
            <person name="Vandepol N."/>
            <person name="Liber J."/>
            <person name="Desiro A."/>
            <person name="Na H."/>
            <person name="Kennedy M."/>
            <person name="Barry K."/>
            <person name="Grigoriev I.V."/>
            <person name="Miller A.N."/>
            <person name="O'Donnell K."/>
            <person name="Stajich J.E."/>
            <person name="Bonito G."/>
        </authorList>
    </citation>
    <scope>NUCLEOTIDE SEQUENCE</scope>
    <source>
        <strain evidence="13">NRRL 28262</strain>
    </source>
</reference>
<evidence type="ECO:0000256" key="2">
    <source>
        <dbReference type="ARBA" id="ARBA00001946"/>
    </source>
</evidence>
<evidence type="ECO:0000256" key="8">
    <source>
        <dbReference type="ARBA" id="ARBA00022723"/>
    </source>
</evidence>
<keyword evidence="8" id="KW-0479">Metal-binding</keyword>
<dbReference type="PANTHER" id="PTHR12271:SF40">
    <property type="entry name" value="POLY(A) RNA POLYMERASE GLD2"/>
    <property type="match status" value="1"/>
</dbReference>
<dbReference type="GO" id="GO:0031123">
    <property type="term" value="P:RNA 3'-end processing"/>
    <property type="evidence" value="ECO:0007669"/>
    <property type="project" value="TreeGrafter"/>
</dbReference>
<keyword evidence="6" id="KW-0963">Cytoplasm</keyword>
<evidence type="ECO:0000256" key="7">
    <source>
        <dbReference type="ARBA" id="ARBA00022679"/>
    </source>
</evidence>
<dbReference type="CDD" id="cd05402">
    <property type="entry name" value="NT_PAP_TUTase"/>
    <property type="match status" value="1"/>
</dbReference>
<dbReference type="GO" id="GO:0005737">
    <property type="term" value="C:cytoplasm"/>
    <property type="evidence" value="ECO:0007669"/>
    <property type="project" value="UniProtKB-SubCell"/>
</dbReference>
<dbReference type="SUPFAM" id="SSF81631">
    <property type="entry name" value="PAP/OAS1 substrate-binding domain"/>
    <property type="match status" value="1"/>
</dbReference>
<keyword evidence="14" id="KW-1185">Reference proteome</keyword>
<gene>
    <name evidence="13" type="ORF">BGZ95_007752</name>
</gene>
<evidence type="ECO:0000256" key="3">
    <source>
        <dbReference type="ARBA" id="ARBA00004496"/>
    </source>
</evidence>
<organism evidence="13 14">
    <name type="scientific">Linnemannia exigua</name>
    <dbReference type="NCBI Taxonomy" id="604196"/>
    <lineage>
        <taxon>Eukaryota</taxon>
        <taxon>Fungi</taxon>
        <taxon>Fungi incertae sedis</taxon>
        <taxon>Mucoromycota</taxon>
        <taxon>Mortierellomycotina</taxon>
        <taxon>Mortierellomycetes</taxon>
        <taxon>Mortierellales</taxon>
        <taxon>Mortierellaceae</taxon>
        <taxon>Linnemannia</taxon>
    </lineage>
</organism>
<dbReference type="EMBL" id="JAAAIL010000387">
    <property type="protein sequence ID" value="KAG0276269.1"/>
    <property type="molecule type" value="Genomic_DNA"/>
</dbReference>
<feature type="region of interest" description="Disordered" evidence="10">
    <location>
        <begin position="175"/>
        <end position="250"/>
    </location>
</feature>
<evidence type="ECO:0000256" key="10">
    <source>
        <dbReference type="SAM" id="MobiDB-lite"/>
    </source>
</evidence>
<evidence type="ECO:0000256" key="1">
    <source>
        <dbReference type="ARBA" id="ARBA00001936"/>
    </source>
</evidence>
<dbReference type="PANTHER" id="PTHR12271">
    <property type="entry name" value="POLY A POLYMERASE CID PAP -RELATED"/>
    <property type="match status" value="1"/>
</dbReference>
<evidence type="ECO:0000256" key="9">
    <source>
        <dbReference type="ARBA" id="ARBA00022842"/>
    </source>
</evidence>
<dbReference type="EC" id="2.7.7.19" evidence="5"/>
<dbReference type="AlphaFoldDB" id="A0AAD4H6Q4"/>
<feature type="domain" description="Poly(A) RNA polymerase mitochondrial-like central palm" evidence="12">
    <location>
        <begin position="256"/>
        <end position="384"/>
    </location>
</feature>
<proteinExistence type="inferred from homology"/>
<name>A0AAD4H6Q4_9FUNG</name>
<comment type="caution">
    <text evidence="13">The sequence shown here is derived from an EMBL/GenBank/DDBJ whole genome shotgun (WGS) entry which is preliminary data.</text>
</comment>
<feature type="compositionally biased region" description="Basic and acidic residues" evidence="10">
    <location>
        <begin position="212"/>
        <end position="249"/>
    </location>
</feature>
<dbReference type="SUPFAM" id="SSF81301">
    <property type="entry name" value="Nucleotidyltransferase"/>
    <property type="match status" value="1"/>
</dbReference>
<dbReference type="Pfam" id="PF03828">
    <property type="entry name" value="PAP_assoc"/>
    <property type="match status" value="1"/>
</dbReference>
<dbReference type="InterPro" id="IPR043519">
    <property type="entry name" value="NT_sf"/>
</dbReference>